<accession>A0ABQ6ZFC5</accession>
<evidence type="ECO:0000259" key="3">
    <source>
        <dbReference type="Pfam" id="PF13505"/>
    </source>
</evidence>
<evidence type="ECO:0000313" key="5">
    <source>
        <dbReference type="Proteomes" id="UP000781710"/>
    </source>
</evidence>
<gene>
    <name evidence="4" type="ORF">CSC78_13200</name>
</gene>
<sequence>MKRFTVAGAVALACLTLSSTAAATEAGQWYGRLEIGHSDLKVEVDNLSADDTDTVYGLRIGHYFTPNVAVEGFYSILGDRSIQGISYDMDAVGLGVVGKKAFGADNTGFFIAGRAGAQSVNTRLSADGVSLRDRSTKPYVGVGVGYDFDHNNGLSLNYDYNTGDLFNADVTAQTLTLGYEYRF</sequence>
<dbReference type="EMBL" id="PDWW01000019">
    <property type="protein sequence ID" value="KAF1724260.1"/>
    <property type="molecule type" value="Genomic_DNA"/>
</dbReference>
<dbReference type="NCBIfam" id="TIGR01414">
    <property type="entry name" value="autotrans_barl"/>
    <property type="match status" value="1"/>
</dbReference>
<dbReference type="Pfam" id="PF13505">
    <property type="entry name" value="OMP_b-brl"/>
    <property type="match status" value="1"/>
</dbReference>
<comment type="caution">
    <text evidence="4">The sequence shown here is derived from an EMBL/GenBank/DDBJ whole genome shotgun (WGS) entry which is preliminary data.</text>
</comment>
<protein>
    <recommendedName>
        <fullName evidence="3">Outer membrane protein beta-barrel domain-containing protein</fullName>
    </recommendedName>
</protein>
<keyword evidence="5" id="KW-1185">Reference proteome</keyword>
<name>A0ABQ6ZFC5_9GAMM</name>
<dbReference type="SUPFAM" id="SSF56925">
    <property type="entry name" value="OMPA-like"/>
    <property type="match status" value="1"/>
</dbReference>
<keyword evidence="1 2" id="KW-0732">Signal</keyword>
<evidence type="ECO:0000313" key="4">
    <source>
        <dbReference type="EMBL" id="KAF1724260.1"/>
    </source>
</evidence>
<feature type="chain" id="PRO_5045830778" description="Outer membrane protein beta-barrel domain-containing protein" evidence="2">
    <location>
        <begin position="24"/>
        <end position="183"/>
    </location>
</feature>
<evidence type="ECO:0000256" key="1">
    <source>
        <dbReference type="ARBA" id="ARBA00022729"/>
    </source>
</evidence>
<evidence type="ECO:0000256" key="2">
    <source>
        <dbReference type="SAM" id="SignalP"/>
    </source>
</evidence>
<dbReference type="Proteomes" id="UP000781710">
    <property type="component" value="Unassembled WGS sequence"/>
</dbReference>
<dbReference type="InterPro" id="IPR011250">
    <property type="entry name" value="OMP/PagP_B-barrel"/>
</dbReference>
<dbReference type="Gene3D" id="2.40.160.20">
    <property type="match status" value="1"/>
</dbReference>
<dbReference type="RefSeq" id="WP_162338329.1">
    <property type="nucleotide sequence ID" value="NZ_CP171632.1"/>
</dbReference>
<feature type="signal peptide" evidence="2">
    <location>
        <begin position="1"/>
        <end position="23"/>
    </location>
</feature>
<dbReference type="InterPro" id="IPR027385">
    <property type="entry name" value="Beta-barrel_OMP"/>
</dbReference>
<organism evidence="4 5">
    <name type="scientific">Pseudoxanthomonas japonensis</name>
    <dbReference type="NCBI Taxonomy" id="69284"/>
    <lineage>
        <taxon>Bacteria</taxon>
        <taxon>Pseudomonadati</taxon>
        <taxon>Pseudomonadota</taxon>
        <taxon>Gammaproteobacteria</taxon>
        <taxon>Lysobacterales</taxon>
        <taxon>Lysobacteraceae</taxon>
        <taxon>Pseudoxanthomonas</taxon>
    </lineage>
</organism>
<reference evidence="4 5" key="1">
    <citation type="submission" date="2017-10" db="EMBL/GenBank/DDBJ databases">
        <title>Whole genome sequencing of members of genus Pseudoxanthomonas.</title>
        <authorList>
            <person name="Kumar S."/>
            <person name="Bansal K."/>
            <person name="Kaur A."/>
            <person name="Patil P."/>
            <person name="Sharma S."/>
            <person name="Patil P.B."/>
        </authorList>
    </citation>
    <scope>NUCLEOTIDE SEQUENCE [LARGE SCALE GENOMIC DNA]</scope>
    <source>
        <strain evidence="4 5">DSM 17109</strain>
    </source>
</reference>
<dbReference type="InterPro" id="IPR006315">
    <property type="entry name" value="OM_autotransptr_brl_dom"/>
</dbReference>
<proteinExistence type="predicted"/>
<feature type="domain" description="Outer membrane protein beta-barrel" evidence="3">
    <location>
        <begin position="9"/>
        <end position="183"/>
    </location>
</feature>